<evidence type="ECO:0000256" key="1">
    <source>
        <dbReference type="SAM" id="SignalP"/>
    </source>
</evidence>
<accession>A0A8T0EIR7</accession>
<dbReference type="Proteomes" id="UP000807504">
    <property type="component" value="Unassembled WGS sequence"/>
</dbReference>
<organism evidence="2 3">
    <name type="scientific">Argiope bruennichi</name>
    <name type="common">Wasp spider</name>
    <name type="synonym">Aranea bruennichi</name>
    <dbReference type="NCBI Taxonomy" id="94029"/>
    <lineage>
        <taxon>Eukaryota</taxon>
        <taxon>Metazoa</taxon>
        <taxon>Ecdysozoa</taxon>
        <taxon>Arthropoda</taxon>
        <taxon>Chelicerata</taxon>
        <taxon>Arachnida</taxon>
        <taxon>Araneae</taxon>
        <taxon>Araneomorphae</taxon>
        <taxon>Entelegynae</taxon>
        <taxon>Araneoidea</taxon>
        <taxon>Araneidae</taxon>
        <taxon>Argiope</taxon>
    </lineage>
</organism>
<evidence type="ECO:0000313" key="2">
    <source>
        <dbReference type="EMBL" id="KAF8773817.1"/>
    </source>
</evidence>
<evidence type="ECO:0000313" key="3">
    <source>
        <dbReference type="Proteomes" id="UP000807504"/>
    </source>
</evidence>
<name>A0A8T0EIR7_ARGBR</name>
<protein>
    <submittedName>
        <fullName evidence="2">Uncharacterized protein</fullName>
    </submittedName>
</protein>
<keyword evidence="1" id="KW-0732">Signal</keyword>
<dbReference type="AlphaFoldDB" id="A0A8T0EIR7"/>
<gene>
    <name evidence="2" type="ORF">HNY73_016440</name>
</gene>
<feature type="chain" id="PRO_5035859115" evidence="1">
    <location>
        <begin position="19"/>
        <end position="195"/>
    </location>
</feature>
<reference evidence="2" key="2">
    <citation type="submission" date="2020-06" db="EMBL/GenBank/DDBJ databases">
        <authorList>
            <person name="Sheffer M."/>
        </authorList>
    </citation>
    <scope>NUCLEOTIDE SEQUENCE</scope>
</reference>
<keyword evidence="3" id="KW-1185">Reference proteome</keyword>
<feature type="signal peptide" evidence="1">
    <location>
        <begin position="1"/>
        <end position="18"/>
    </location>
</feature>
<dbReference type="EMBL" id="JABXBU010002227">
    <property type="protein sequence ID" value="KAF8773817.1"/>
    <property type="molecule type" value="Genomic_DNA"/>
</dbReference>
<comment type="caution">
    <text evidence="2">The sequence shown here is derived from an EMBL/GenBank/DDBJ whole genome shotgun (WGS) entry which is preliminary data.</text>
</comment>
<proteinExistence type="predicted"/>
<sequence>MYLSALIVLIVVCNNLITDHTKLKGEPDLISKIPATIKKNSIAVSHTANSETPSTKQVTSDKRVRFAAPKLVTKSGRPVHIPSRLAVPMNELRLPANIENTLILKNTLLEARLLHYICKETDLDNQISTLWSDSSAILSWIRSDPNLWNTFLCNQVIEDFQYTPLMQWRHCPRTQNPAAHRPRGEFPAELPYLEI</sequence>
<reference evidence="2" key="1">
    <citation type="journal article" date="2020" name="bioRxiv">
        <title>Chromosome-level reference genome of the European wasp spider Argiope bruennichi: a resource for studies on range expansion and evolutionary adaptation.</title>
        <authorList>
            <person name="Sheffer M.M."/>
            <person name="Hoppe A."/>
            <person name="Krehenwinkel H."/>
            <person name="Uhl G."/>
            <person name="Kuss A.W."/>
            <person name="Jensen L."/>
            <person name="Jensen C."/>
            <person name="Gillespie R.G."/>
            <person name="Hoff K.J."/>
            <person name="Prost S."/>
        </authorList>
    </citation>
    <scope>NUCLEOTIDE SEQUENCE</scope>
</reference>